<evidence type="ECO:0000313" key="4">
    <source>
        <dbReference type="Proteomes" id="UP001500368"/>
    </source>
</evidence>
<dbReference type="Pfam" id="PF13400">
    <property type="entry name" value="Tad"/>
    <property type="match status" value="1"/>
</dbReference>
<dbReference type="EMBL" id="BAABLW010000005">
    <property type="protein sequence ID" value="GAA4916779.1"/>
    <property type="molecule type" value="Genomic_DNA"/>
</dbReference>
<keyword evidence="4" id="KW-1185">Reference proteome</keyword>
<keyword evidence="1" id="KW-0472">Membrane</keyword>
<keyword evidence="1" id="KW-1133">Transmembrane helix</keyword>
<protein>
    <recommendedName>
        <fullName evidence="2">Putative Flp pilus-assembly TadG-like N-terminal domain-containing protein</fullName>
    </recommendedName>
</protein>
<dbReference type="Proteomes" id="UP001500368">
    <property type="component" value="Unassembled WGS sequence"/>
</dbReference>
<feature type="transmembrane region" description="Helical" evidence="1">
    <location>
        <begin position="12"/>
        <end position="34"/>
    </location>
</feature>
<evidence type="ECO:0000313" key="3">
    <source>
        <dbReference type="EMBL" id="GAA4916779.1"/>
    </source>
</evidence>
<reference evidence="4" key="1">
    <citation type="journal article" date="2019" name="Int. J. Syst. Evol. Microbiol.">
        <title>The Global Catalogue of Microorganisms (GCM) 10K type strain sequencing project: providing services to taxonomists for standard genome sequencing and annotation.</title>
        <authorList>
            <consortium name="The Broad Institute Genomics Platform"/>
            <consortium name="The Broad Institute Genome Sequencing Center for Infectious Disease"/>
            <person name="Wu L."/>
            <person name="Ma J."/>
        </authorList>
    </citation>
    <scope>NUCLEOTIDE SEQUENCE [LARGE SCALE GENOMIC DNA]</scope>
    <source>
        <strain evidence="4">JCM 19129</strain>
    </source>
</reference>
<proteinExistence type="predicted"/>
<gene>
    <name evidence="3" type="ORF">GCM10025790_10180</name>
</gene>
<evidence type="ECO:0000259" key="2">
    <source>
        <dbReference type="Pfam" id="PF13400"/>
    </source>
</evidence>
<sequence>MRSTRRNREAGQMSILMTLLALAVIFVGITLMVIGQASDARGKAQKAADAAALAAAEQAKTSWVSTWLTSLSPYRPSRTDSGHLPPDPHGYGLPAAWTGSGAATNYAGLNSNSTLTSYVPQRAGWRTIHIEVETLSEDLEPVGTGDRWLGVPRSTANATAEIRVRPGVQCLPEADWETGLGSPTLVSWSLHCTGHGYGVIEATYRASTGFSAEYDASTFGRLFEVRLVG</sequence>
<name>A0ABP9FUW1_9MICC</name>
<comment type="caution">
    <text evidence="3">The sequence shown here is derived from an EMBL/GenBank/DDBJ whole genome shotgun (WGS) entry which is preliminary data.</text>
</comment>
<organism evidence="3 4">
    <name type="scientific">Nesterenkonia rhizosphaerae</name>
    <dbReference type="NCBI Taxonomy" id="1348272"/>
    <lineage>
        <taxon>Bacteria</taxon>
        <taxon>Bacillati</taxon>
        <taxon>Actinomycetota</taxon>
        <taxon>Actinomycetes</taxon>
        <taxon>Micrococcales</taxon>
        <taxon>Micrococcaceae</taxon>
        <taxon>Nesterenkonia</taxon>
    </lineage>
</organism>
<accession>A0ABP9FUW1</accession>
<evidence type="ECO:0000256" key="1">
    <source>
        <dbReference type="SAM" id="Phobius"/>
    </source>
</evidence>
<dbReference type="InterPro" id="IPR028087">
    <property type="entry name" value="Tad_N"/>
</dbReference>
<feature type="domain" description="Putative Flp pilus-assembly TadG-like N-terminal" evidence="2">
    <location>
        <begin position="11"/>
        <end position="56"/>
    </location>
</feature>
<keyword evidence="1" id="KW-0812">Transmembrane</keyword>